<dbReference type="InterPro" id="IPR018997">
    <property type="entry name" value="PUB_domain"/>
</dbReference>
<accession>A0A1Y2FGX1</accession>
<dbReference type="PANTHER" id="PTHR23153">
    <property type="entry name" value="UBX-RELATED"/>
    <property type="match status" value="1"/>
</dbReference>
<dbReference type="EMBL" id="MCFI01000008">
    <property type="protein sequence ID" value="ORY83179.1"/>
    <property type="molecule type" value="Genomic_DNA"/>
</dbReference>
<dbReference type="GO" id="GO:0005737">
    <property type="term" value="C:cytoplasm"/>
    <property type="evidence" value="ECO:0007669"/>
    <property type="project" value="TreeGrafter"/>
</dbReference>
<dbReference type="GeneID" id="63785801"/>
<keyword evidence="3" id="KW-1185">Reference proteome</keyword>
<dbReference type="Gene3D" id="1.20.58.2190">
    <property type="match status" value="1"/>
</dbReference>
<dbReference type="Proteomes" id="UP000193685">
    <property type="component" value="Unassembled WGS sequence"/>
</dbReference>
<gene>
    <name evidence="2" type="ORF">BCR37DRAFT_379168</name>
</gene>
<name>A0A1Y2FGX1_PROLT</name>
<dbReference type="RefSeq" id="XP_040725760.1">
    <property type="nucleotide sequence ID" value="XM_040869202.1"/>
</dbReference>
<protein>
    <recommendedName>
        <fullName evidence="1">PUB domain-containing protein</fullName>
    </recommendedName>
</protein>
<evidence type="ECO:0000313" key="2">
    <source>
        <dbReference type="EMBL" id="ORY83179.1"/>
    </source>
</evidence>
<dbReference type="Pfam" id="PF09409">
    <property type="entry name" value="PUB"/>
    <property type="match status" value="1"/>
</dbReference>
<dbReference type="SUPFAM" id="SSF143503">
    <property type="entry name" value="PUG domain-like"/>
    <property type="match status" value="1"/>
</dbReference>
<dbReference type="SMART" id="SM00580">
    <property type="entry name" value="PUG"/>
    <property type="match status" value="1"/>
</dbReference>
<comment type="caution">
    <text evidence="2">The sequence shown here is derived from an EMBL/GenBank/DDBJ whole genome shotgun (WGS) entry which is preliminary data.</text>
</comment>
<evidence type="ECO:0000313" key="3">
    <source>
        <dbReference type="Proteomes" id="UP000193685"/>
    </source>
</evidence>
<organism evidence="2 3">
    <name type="scientific">Protomyces lactucae-debilis</name>
    <dbReference type="NCBI Taxonomy" id="2754530"/>
    <lineage>
        <taxon>Eukaryota</taxon>
        <taxon>Fungi</taxon>
        <taxon>Dikarya</taxon>
        <taxon>Ascomycota</taxon>
        <taxon>Taphrinomycotina</taxon>
        <taxon>Taphrinomycetes</taxon>
        <taxon>Taphrinales</taxon>
        <taxon>Protomycetaceae</taxon>
        <taxon>Protomyces</taxon>
    </lineage>
</organism>
<dbReference type="STRING" id="56484.A0A1Y2FGX1"/>
<dbReference type="CDD" id="cd09212">
    <property type="entry name" value="PUB"/>
    <property type="match status" value="1"/>
</dbReference>
<evidence type="ECO:0000259" key="1">
    <source>
        <dbReference type="Pfam" id="PF09409"/>
    </source>
</evidence>
<dbReference type="AlphaFoldDB" id="A0A1Y2FGX1"/>
<dbReference type="OrthoDB" id="49605at2759"/>
<dbReference type="InterPro" id="IPR036339">
    <property type="entry name" value="PUB-like_dom_sf"/>
</dbReference>
<feature type="domain" description="PUB" evidence="1">
    <location>
        <begin position="32"/>
        <end position="98"/>
    </location>
</feature>
<reference evidence="2 3" key="1">
    <citation type="submission" date="2016-07" db="EMBL/GenBank/DDBJ databases">
        <title>Pervasive Adenine N6-methylation of Active Genes in Fungi.</title>
        <authorList>
            <consortium name="DOE Joint Genome Institute"/>
            <person name="Mondo S.J."/>
            <person name="Dannebaum R.O."/>
            <person name="Kuo R.C."/>
            <person name="Labutti K."/>
            <person name="Haridas S."/>
            <person name="Kuo A."/>
            <person name="Salamov A."/>
            <person name="Ahrendt S.R."/>
            <person name="Lipzen A."/>
            <person name="Sullivan W."/>
            <person name="Andreopoulos W.B."/>
            <person name="Clum A."/>
            <person name="Lindquist E."/>
            <person name="Daum C."/>
            <person name="Ramamoorthy G.K."/>
            <person name="Gryganskyi A."/>
            <person name="Culley D."/>
            <person name="Magnuson J.K."/>
            <person name="James T.Y."/>
            <person name="O'Malley M.A."/>
            <person name="Stajich J.E."/>
            <person name="Spatafora J.W."/>
            <person name="Visel A."/>
            <person name="Grigoriev I.V."/>
        </authorList>
    </citation>
    <scope>NUCLEOTIDE SEQUENCE [LARGE SCALE GENOMIC DNA]</scope>
    <source>
        <strain evidence="2 3">12-1054</strain>
    </source>
</reference>
<dbReference type="PANTHER" id="PTHR23153:SF38">
    <property type="entry name" value="UBX DOMAIN-CONTAINING PROTEIN 6"/>
    <property type="match status" value="1"/>
</dbReference>
<sequence length="203" mass="22873">MASVFKPPTGSFPVLLRLLDQYHDTQEPEQAKLACLELFAKLTGNILKNPDEPKYQRFKTRNGAIQKTVLSQRGSDLILLEVGFNPEVQDMEEFFVFKGTLNHLEISHERISRHTEMMRQAIAKDLSKPSAMLAAQASQKLEAIKLIDDDAARRRAKACRGKVLDPTASPSEENVARQMALLAIERRMQQSVQMEQQAPDGLD</sequence>
<proteinExistence type="predicted"/>